<reference evidence="1 2" key="1">
    <citation type="submission" date="2016-02" db="EMBL/GenBank/DDBJ databases">
        <authorList>
            <consortium name="Pathogen Informatics"/>
        </authorList>
    </citation>
    <scope>NUCLEOTIDE SEQUENCE [LARGE SCALE GENOMIC DNA]</scope>
    <source>
        <strain evidence="1 2">LSS32</strain>
    </source>
</reference>
<gene>
    <name evidence="1" type="ORF">ERS132394_02347</name>
</gene>
<dbReference type="AlphaFoldDB" id="A0A0Z8H726"/>
<accession>A0A0Z8H726</accession>
<proteinExistence type="predicted"/>
<sequence>MEGVSSEEIVGYNKALLEKMDRQIKQSENIESQLKKINERLEKAEIARIDTEKQKQAEEQARIERGEQTTEEKSLTALENLTKVIQEQPPSSDDAILKELEKLNSSYSELKTSETTKQVQKLVTTISKDYEGMKLQTSVINSYGLLFIPAILIILFFHNSLKEFI</sequence>
<dbReference type="EMBL" id="FIGJ01000050">
    <property type="protein sequence ID" value="CYV12819.1"/>
    <property type="molecule type" value="Genomic_DNA"/>
</dbReference>
<organism evidence="1 2">
    <name type="scientific">Streptococcus suis</name>
    <dbReference type="NCBI Taxonomy" id="1307"/>
    <lineage>
        <taxon>Bacteria</taxon>
        <taxon>Bacillati</taxon>
        <taxon>Bacillota</taxon>
        <taxon>Bacilli</taxon>
        <taxon>Lactobacillales</taxon>
        <taxon>Streptococcaceae</taxon>
        <taxon>Streptococcus</taxon>
    </lineage>
</organism>
<protein>
    <submittedName>
        <fullName evidence="1">Uncharacterized protein</fullName>
    </submittedName>
</protein>
<evidence type="ECO:0000313" key="2">
    <source>
        <dbReference type="Proteomes" id="UP000072618"/>
    </source>
</evidence>
<evidence type="ECO:0000313" key="1">
    <source>
        <dbReference type="EMBL" id="CYV12819.1"/>
    </source>
</evidence>
<name>A0A0Z8H726_STRSU</name>
<dbReference type="Proteomes" id="UP000072618">
    <property type="component" value="Unassembled WGS sequence"/>
</dbReference>